<protein>
    <submittedName>
        <fullName evidence="2">Uncharacterized protein LOC107065498</fullName>
    </submittedName>
</protein>
<name>A0ABM1I3D8_POLDO</name>
<dbReference type="Proteomes" id="UP000694924">
    <property type="component" value="Unplaced"/>
</dbReference>
<accession>A0ABM1I3D8</accession>
<organism evidence="1 2">
    <name type="scientific">Polistes dominula</name>
    <name type="common">European paper wasp</name>
    <name type="synonym">Vespa dominula</name>
    <dbReference type="NCBI Taxonomy" id="743375"/>
    <lineage>
        <taxon>Eukaryota</taxon>
        <taxon>Metazoa</taxon>
        <taxon>Ecdysozoa</taxon>
        <taxon>Arthropoda</taxon>
        <taxon>Hexapoda</taxon>
        <taxon>Insecta</taxon>
        <taxon>Pterygota</taxon>
        <taxon>Neoptera</taxon>
        <taxon>Endopterygota</taxon>
        <taxon>Hymenoptera</taxon>
        <taxon>Apocrita</taxon>
        <taxon>Aculeata</taxon>
        <taxon>Vespoidea</taxon>
        <taxon>Vespidae</taxon>
        <taxon>Polistinae</taxon>
        <taxon>Polistini</taxon>
        <taxon>Polistes</taxon>
    </lineage>
</organism>
<dbReference type="SUPFAM" id="SSF48371">
    <property type="entry name" value="ARM repeat"/>
    <property type="match status" value="1"/>
</dbReference>
<evidence type="ECO:0000313" key="1">
    <source>
        <dbReference type="Proteomes" id="UP000694924"/>
    </source>
</evidence>
<dbReference type="RefSeq" id="XP_015174725.1">
    <property type="nucleotide sequence ID" value="XM_015319239.1"/>
</dbReference>
<proteinExistence type="predicted"/>
<keyword evidence="1" id="KW-1185">Reference proteome</keyword>
<dbReference type="InterPro" id="IPR016024">
    <property type="entry name" value="ARM-type_fold"/>
</dbReference>
<dbReference type="GeneID" id="107065498"/>
<reference evidence="2" key="1">
    <citation type="submission" date="2025-08" db="UniProtKB">
        <authorList>
            <consortium name="RefSeq"/>
        </authorList>
    </citation>
    <scope>IDENTIFICATION</scope>
    <source>
        <tissue evidence="2">Whole body</tissue>
    </source>
</reference>
<evidence type="ECO:0000313" key="2">
    <source>
        <dbReference type="RefSeq" id="XP_015174725.1"/>
    </source>
</evidence>
<gene>
    <name evidence="2" type="primary">LOC107065498</name>
</gene>
<sequence>MDVRILRTILHSCEDAEKSIENTEDYKDFLNTNAFVPRSDIVLRALSTSFSNLLYYKVSKEAYQRYSVRLHVIDTLRELLRITERFQSLHIFRDRENTSKFVENLMEKYLPDVLDECVSTYTLTSLTGALMCLAKYNTRFVYYIEKIIAKLSYLESTNESEKLLCYALQQSAQLGLSLSTKERIYHSQRYKLIEEVLIEDFTSTCLNINTEVDKDCQEEIKHSVNELLEFAALSPYIFQLICNFLKELFVHLEYAPMVLTFIQATLKRILAHCQNKDKDILDLYPKYLHSCIILLRIEPHYHTSNSKAYILEKITEIYESNKDDILILLSHFPEWLPFISDYLANQFICINN</sequence>